<organism evidence="2 3">
    <name type="scientific">Talaromyces islandicus</name>
    <name type="common">Penicillium islandicum</name>
    <dbReference type="NCBI Taxonomy" id="28573"/>
    <lineage>
        <taxon>Eukaryota</taxon>
        <taxon>Fungi</taxon>
        <taxon>Dikarya</taxon>
        <taxon>Ascomycota</taxon>
        <taxon>Pezizomycotina</taxon>
        <taxon>Eurotiomycetes</taxon>
        <taxon>Eurotiomycetidae</taxon>
        <taxon>Eurotiales</taxon>
        <taxon>Trichocomaceae</taxon>
        <taxon>Talaromyces</taxon>
        <taxon>Talaromyces sect. Islandici</taxon>
    </lineage>
</organism>
<protein>
    <submittedName>
        <fullName evidence="2">Uncharacterized protein</fullName>
    </submittedName>
</protein>
<sequence>MLLHRDAFTGAENRLATRLMMAILAPNRHSGSVRAIQWCSGWPWRGRRRVAREDRLDEMSRNFQQLYTDLNHMTRMKLAHLHNHHHNNHCQNRWRRWSKHDRLSENRGRWRAGRDREEWTNKPASGQRDEYDDIIKRIEADPYEFLFGRSNHYLQLPKAWSPFCRSFLDIGSARDTKPKASDGERDSERSVVDQDKHHDKVSSDSGVTDSVTSAVHSQELQFDPISGRMVPRSQPVEKQITNENEAMGSSANTTSKSEIPSSEKYDPPVVKMEDAPFETTGKKDVIYLEDTSNSAHKPVNEEPFSMDNVVATQNPKVGRETSSTISEPKLRQFSDFDDEDINQLRASDIRASFASRNENSNISVEPIRSPSTEQVNEAAKHVKGFSGSMQLLNQELMDLCERLESCAAVEPDLYRVLAYDPSTSKVLIAETASSVHATGKPLPPSEVMLSINNPAKFLPFFAKMKEDGYEIVSGGGNILVFRKGSFNSDSGFNSVQSAPSRISNMPIGSQTETATLVNADEEPQPNDQIKQTDSTSPSSTTPRMVRRQETVYTGGPPNWSPYPPPPSPALDDEITSTTTTAAATKAASPQNPSSSVRGAIRRVFLTGFATAGVFYAVGVVCEYFRTGGKDGLGPVGFTEFEAERRRRE</sequence>
<gene>
    <name evidence="2" type="ORF">PISL3812_08526</name>
</gene>
<feature type="region of interest" description="Disordered" evidence="1">
    <location>
        <begin position="521"/>
        <end position="573"/>
    </location>
</feature>
<feature type="compositionally biased region" description="Polar residues" evidence="1">
    <location>
        <begin position="241"/>
        <end position="260"/>
    </location>
</feature>
<dbReference type="STRING" id="28573.A0A0U1M7E2"/>
<feature type="region of interest" description="Disordered" evidence="1">
    <location>
        <begin position="241"/>
        <end position="270"/>
    </location>
</feature>
<dbReference type="Proteomes" id="UP000054383">
    <property type="component" value="Unassembled WGS sequence"/>
</dbReference>
<feature type="compositionally biased region" description="Basic and acidic residues" evidence="1">
    <location>
        <begin position="174"/>
        <end position="202"/>
    </location>
</feature>
<feature type="region of interest" description="Disordered" evidence="1">
    <location>
        <begin position="174"/>
        <end position="211"/>
    </location>
</feature>
<feature type="compositionally biased region" description="Pro residues" evidence="1">
    <location>
        <begin position="558"/>
        <end position="568"/>
    </location>
</feature>
<evidence type="ECO:0000313" key="3">
    <source>
        <dbReference type="Proteomes" id="UP000054383"/>
    </source>
</evidence>
<feature type="compositionally biased region" description="Basic and acidic residues" evidence="1">
    <location>
        <begin position="261"/>
        <end position="270"/>
    </location>
</feature>
<evidence type="ECO:0000256" key="1">
    <source>
        <dbReference type="SAM" id="MobiDB-lite"/>
    </source>
</evidence>
<dbReference type="OMA" id="KQSHHER"/>
<keyword evidence="3" id="KW-1185">Reference proteome</keyword>
<dbReference type="AlphaFoldDB" id="A0A0U1M7E2"/>
<dbReference type="OrthoDB" id="3946750at2759"/>
<dbReference type="EMBL" id="CVMT01000009">
    <property type="protein sequence ID" value="CRG91477.1"/>
    <property type="molecule type" value="Genomic_DNA"/>
</dbReference>
<name>A0A0U1M7E2_TALIS</name>
<feature type="compositionally biased region" description="Low complexity" evidence="1">
    <location>
        <begin position="532"/>
        <end position="542"/>
    </location>
</feature>
<evidence type="ECO:0000313" key="2">
    <source>
        <dbReference type="EMBL" id="CRG91477.1"/>
    </source>
</evidence>
<proteinExistence type="predicted"/>
<reference evidence="2 3" key="1">
    <citation type="submission" date="2015-04" db="EMBL/GenBank/DDBJ databases">
        <authorList>
            <person name="Syromyatnikov M.Y."/>
            <person name="Popov V.N."/>
        </authorList>
    </citation>
    <scope>NUCLEOTIDE SEQUENCE [LARGE SCALE GENOMIC DNA]</scope>
    <source>
        <strain evidence="2">WF-38-12</strain>
    </source>
</reference>
<accession>A0A0U1M7E2</accession>